<gene>
    <name evidence="6" type="ORF">F4554_003930</name>
</gene>
<dbReference type="GO" id="GO:0005524">
    <property type="term" value="F:ATP binding"/>
    <property type="evidence" value="ECO:0007669"/>
    <property type="project" value="UniProtKB-KW"/>
</dbReference>
<dbReference type="AlphaFoldDB" id="A0A852ZI19"/>
<evidence type="ECO:0000256" key="3">
    <source>
        <dbReference type="ARBA" id="ARBA00022741"/>
    </source>
</evidence>
<dbReference type="InterPro" id="IPR003439">
    <property type="entry name" value="ABC_transporter-like_ATP-bd"/>
</dbReference>
<comment type="caution">
    <text evidence="6">The sequence shown here is derived from an EMBL/GenBank/DDBJ whole genome shotgun (WGS) entry which is preliminary data.</text>
</comment>
<dbReference type="Pfam" id="PF00005">
    <property type="entry name" value="ABC_tran"/>
    <property type="match status" value="1"/>
</dbReference>
<proteinExistence type="inferred from homology"/>
<dbReference type="RefSeq" id="WP_344293810.1">
    <property type="nucleotide sequence ID" value="NZ_BAAARR010000023.1"/>
</dbReference>
<comment type="similarity">
    <text evidence="1">Belongs to the ABC transporter superfamily.</text>
</comment>
<keyword evidence="2" id="KW-0813">Transport</keyword>
<sequence length="325" mass="33576">MTVSSTAPPQGPERSNTEAVRTAGLTKRYGDRTAVDAVDLVVRTGEVFGFLGPNGAGKTTTLRMLVGLVRPSAGTATVLGLPAGDPAGLRRVGALIEGPAFYPYLSGRDNLRVLARRAGASAAAVDAALSQVGLAARGRDRYSRYSLGMKQRLGVAGALLTGPDLLILDEPTNGLDPQGMGDMRELVRSLGQAGHTIVLSSHLMGEVEQVCDRVGIIANGAMVAESTIDDLRGQGHIVVGVDNAARAEAVLAKALGASQVRLVGGAVQIDGRAGDIGAINHALVSHGIGVTEIRRLERTLEEVFLELTSSVPGTNSAAKVAHDAR</sequence>
<dbReference type="PANTHER" id="PTHR43335">
    <property type="entry name" value="ABC TRANSPORTER, ATP-BINDING PROTEIN"/>
    <property type="match status" value="1"/>
</dbReference>
<dbReference type="InterPro" id="IPR027417">
    <property type="entry name" value="P-loop_NTPase"/>
</dbReference>
<dbReference type="SMART" id="SM00382">
    <property type="entry name" value="AAA"/>
    <property type="match status" value="1"/>
</dbReference>
<dbReference type="InterPro" id="IPR017871">
    <property type="entry name" value="ABC_transporter-like_CS"/>
</dbReference>
<reference evidence="6 7" key="1">
    <citation type="submission" date="2020-07" db="EMBL/GenBank/DDBJ databases">
        <title>Sequencing the genomes of 1000 actinobacteria strains.</title>
        <authorList>
            <person name="Klenk H.-P."/>
        </authorList>
    </citation>
    <scope>NUCLEOTIDE SEQUENCE [LARGE SCALE GENOMIC DNA]</scope>
    <source>
        <strain evidence="6 7">DSM 18448</strain>
    </source>
</reference>
<dbReference type="SUPFAM" id="SSF52540">
    <property type="entry name" value="P-loop containing nucleoside triphosphate hydrolases"/>
    <property type="match status" value="1"/>
</dbReference>
<dbReference type="PANTHER" id="PTHR43335:SF4">
    <property type="entry name" value="ABC TRANSPORTER, ATP-BINDING PROTEIN"/>
    <property type="match status" value="1"/>
</dbReference>
<accession>A0A852ZI19</accession>
<dbReference type="Gene3D" id="3.40.50.300">
    <property type="entry name" value="P-loop containing nucleotide triphosphate hydrolases"/>
    <property type="match status" value="1"/>
</dbReference>
<protein>
    <submittedName>
        <fullName evidence="6">ABC-2 type transport system ATP-binding protein</fullName>
    </submittedName>
</protein>
<evidence type="ECO:0000313" key="7">
    <source>
        <dbReference type="Proteomes" id="UP000579605"/>
    </source>
</evidence>
<organism evidence="6 7">
    <name type="scientific">Actinopolymorpha rutila</name>
    <dbReference type="NCBI Taxonomy" id="446787"/>
    <lineage>
        <taxon>Bacteria</taxon>
        <taxon>Bacillati</taxon>
        <taxon>Actinomycetota</taxon>
        <taxon>Actinomycetes</taxon>
        <taxon>Propionibacteriales</taxon>
        <taxon>Actinopolymorphaceae</taxon>
        <taxon>Actinopolymorpha</taxon>
    </lineage>
</organism>
<evidence type="ECO:0000313" key="6">
    <source>
        <dbReference type="EMBL" id="NYH91292.1"/>
    </source>
</evidence>
<evidence type="ECO:0000259" key="5">
    <source>
        <dbReference type="PROSITE" id="PS50893"/>
    </source>
</evidence>
<evidence type="ECO:0000256" key="1">
    <source>
        <dbReference type="ARBA" id="ARBA00005417"/>
    </source>
</evidence>
<keyword evidence="7" id="KW-1185">Reference proteome</keyword>
<dbReference type="GO" id="GO:0016887">
    <property type="term" value="F:ATP hydrolysis activity"/>
    <property type="evidence" value="ECO:0007669"/>
    <property type="project" value="InterPro"/>
</dbReference>
<dbReference type="PROSITE" id="PS50893">
    <property type="entry name" value="ABC_TRANSPORTER_2"/>
    <property type="match status" value="1"/>
</dbReference>
<dbReference type="Proteomes" id="UP000579605">
    <property type="component" value="Unassembled WGS sequence"/>
</dbReference>
<dbReference type="InterPro" id="IPR003593">
    <property type="entry name" value="AAA+_ATPase"/>
</dbReference>
<dbReference type="EMBL" id="JACBZH010000001">
    <property type="protein sequence ID" value="NYH91292.1"/>
    <property type="molecule type" value="Genomic_DNA"/>
</dbReference>
<name>A0A852ZI19_9ACTN</name>
<feature type="domain" description="ABC transporter" evidence="5">
    <location>
        <begin position="20"/>
        <end position="244"/>
    </location>
</feature>
<keyword evidence="3" id="KW-0547">Nucleotide-binding</keyword>
<evidence type="ECO:0000256" key="2">
    <source>
        <dbReference type="ARBA" id="ARBA00022448"/>
    </source>
</evidence>
<evidence type="ECO:0000256" key="4">
    <source>
        <dbReference type="ARBA" id="ARBA00022840"/>
    </source>
</evidence>
<dbReference type="PROSITE" id="PS00211">
    <property type="entry name" value="ABC_TRANSPORTER_1"/>
    <property type="match status" value="1"/>
</dbReference>
<keyword evidence="4 6" id="KW-0067">ATP-binding</keyword>